<dbReference type="InterPro" id="IPR017867">
    <property type="entry name" value="Tyr_phospatase_low_mol_wt"/>
</dbReference>
<evidence type="ECO:0000256" key="1">
    <source>
        <dbReference type="ARBA" id="ARBA00011063"/>
    </source>
</evidence>
<dbReference type="FunFam" id="3.40.50.2300:FF:000113">
    <property type="entry name" value="Low molecular weight protein-tyrosine-phosphatase"/>
    <property type="match status" value="1"/>
</dbReference>
<dbReference type="EC" id="3.1.3.48" evidence="2"/>
<keyword evidence="4" id="KW-0904">Protein phosphatase</keyword>
<evidence type="ECO:0000256" key="3">
    <source>
        <dbReference type="ARBA" id="ARBA00022801"/>
    </source>
</evidence>
<comment type="caution">
    <text evidence="7">The sequence shown here is derived from an EMBL/GenBank/DDBJ whole genome shotgun (WGS) entry which is preliminary data.</text>
</comment>
<accession>A0A923I5D4</accession>
<evidence type="ECO:0000256" key="2">
    <source>
        <dbReference type="ARBA" id="ARBA00013064"/>
    </source>
</evidence>
<evidence type="ECO:0000256" key="5">
    <source>
        <dbReference type="PIRSR" id="PIRSR617867-1"/>
    </source>
</evidence>
<keyword evidence="8" id="KW-1185">Reference proteome</keyword>
<dbReference type="PANTHER" id="PTHR11717:SF7">
    <property type="entry name" value="LOW MOLECULAR WEIGHT PHOSPHOTYROSINE PROTEIN PHOSPHATASE"/>
    <property type="match status" value="1"/>
</dbReference>
<protein>
    <recommendedName>
        <fullName evidence="2">protein-tyrosine-phosphatase</fullName>
        <ecNumber evidence="2">3.1.3.48</ecNumber>
    </recommendedName>
</protein>
<evidence type="ECO:0000256" key="4">
    <source>
        <dbReference type="ARBA" id="ARBA00022912"/>
    </source>
</evidence>
<dbReference type="InterPro" id="IPR050438">
    <property type="entry name" value="LMW_PTPase"/>
</dbReference>
<dbReference type="SUPFAM" id="SSF52788">
    <property type="entry name" value="Phosphotyrosine protein phosphatases I"/>
    <property type="match status" value="1"/>
</dbReference>
<dbReference type="InterPro" id="IPR036196">
    <property type="entry name" value="Ptyr_pPase_sf"/>
</dbReference>
<dbReference type="PRINTS" id="PR00719">
    <property type="entry name" value="LMWPTPASE"/>
</dbReference>
<reference evidence="7" key="1">
    <citation type="submission" date="2020-08" db="EMBL/GenBank/DDBJ databases">
        <title>Novel species isolated from subtropical streams in China.</title>
        <authorList>
            <person name="Lu H."/>
        </authorList>
    </citation>
    <scope>NUCLEOTIDE SEQUENCE</scope>
    <source>
        <strain evidence="7">CY7W</strain>
    </source>
</reference>
<evidence type="ECO:0000313" key="7">
    <source>
        <dbReference type="EMBL" id="MBC3933883.1"/>
    </source>
</evidence>
<dbReference type="GO" id="GO:0004725">
    <property type="term" value="F:protein tyrosine phosphatase activity"/>
    <property type="evidence" value="ECO:0007669"/>
    <property type="project" value="UniProtKB-EC"/>
</dbReference>
<dbReference type="Gene3D" id="3.40.50.2300">
    <property type="match status" value="1"/>
</dbReference>
<sequence>MNQAPVRAILFICMGSICRSPTAEAVFRTKAERAGIADQLVIDSAGTHAYHSGEAPDPRARDYAMKRGFDLSKHRARQVKAEDFEKFDLLLAMDQHNMSLLRAACPERYQHKLELLMKFATHILAQEVPDPYYGGAQGFETVLDYIDDACTGLLAYVMLSQQPASASRPYI</sequence>
<gene>
    <name evidence="7" type="ORF">H8K47_00790</name>
</gene>
<dbReference type="RefSeq" id="WP_186879523.1">
    <property type="nucleotide sequence ID" value="NZ_JACOGG010000001.1"/>
</dbReference>
<comment type="similarity">
    <text evidence="1">Belongs to the low molecular weight phosphotyrosine protein phosphatase family.</text>
</comment>
<feature type="active site" description="Nucleophile" evidence="5">
    <location>
        <position position="13"/>
    </location>
</feature>
<proteinExistence type="inferred from homology"/>
<dbReference type="Pfam" id="PF01451">
    <property type="entry name" value="LMWPc"/>
    <property type="match status" value="1"/>
</dbReference>
<feature type="active site" description="Proton donor" evidence="5">
    <location>
        <position position="130"/>
    </location>
</feature>
<dbReference type="AlphaFoldDB" id="A0A923I5D4"/>
<dbReference type="SMART" id="SM00226">
    <property type="entry name" value="LMWPc"/>
    <property type="match status" value="1"/>
</dbReference>
<feature type="active site" evidence="5">
    <location>
        <position position="19"/>
    </location>
</feature>
<evidence type="ECO:0000259" key="6">
    <source>
        <dbReference type="SMART" id="SM00226"/>
    </source>
</evidence>
<organism evidence="7 8">
    <name type="scientific">Undibacterium rugosum</name>
    <dbReference type="NCBI Taxonomy" id="2762291"/>
    <lineage>
        <taxon>Bacteria</taxon>
        <taxon>Pseudomonadati</taxon>
        <taxon>Pseudomonadota</taxon>
        <taxon>Betaproteobacteria</taxon>
        <taxon>Burkholderiales</taxon>
        <taxon>Oxalobacteraceae</taxon>
        <taxon>Undibacterium</taxon>
    </lineage>
</organism>
<keyword evidence="3" id="KW-0378">Hydrolase</keyword>
<dbReference type="EMBL" id="JACOGG010000001">
    <property type="protein sequence ID" value="MBC3933883.1"/>
    <property type="molecule type" value="Genomic_DNA"/>
</dbReference>
<dbReference type="PANTHER" id="PTHR11717">
    <property type="entry name" value="LOW MOLECULAR WEIGHT PROTEIN TYROSINE PHOSPHATASE"/>
    <property type="match status" value="1"/>
</dbReference>
<dbReference type="CDD" id="cd16343">
    <property type="entry name" value="LMWPTP"/>
    <property type="match status" value="1"/>
</dbReference>
<name>A0A923I5D4_9BURK</name>
<dbReference type="InterPro" id="IPR023485">
    <property type="entry name" value="Ptyr_pPase"/>
</dbReference>
<feature type="domain" description="Phosphotyrosine protein phosphatase I" evidence="6">
    <location>
        <begin position="7"/>
        <end position="156"/>
    </location>
</feature>
<dbReference type="Proteomes" id="UP000612361">
    <property type="component" value="Unassembled WGS sequence"/>
</dbReference>
<evidence type="ECO:0000313" key="8">
    <source>
        <dbReference type="Proteomes" id="UP000612361"/>
    </source>
</evidence>